<dbReference type="OrthoDB" id="1521937at2"/>
<keyword evidence="7 8" id="KW-0472">Membrane</keyword>
<evidence type="ECO:0000313" key="11">
    <source>
        <dbReference type="Proteomes" id="UP000019402"/>
    </source>
</evidence>
<feature type="transmembrane region" description="Helical" evidence="8">
    <location>
        <begin position="446"/>
        <end position="467"/>
    </location>
</feature>
<dbReference type="InterPro" id="IPR036412">
    <property type="entry name" value="HAD-like_sf"/>
</dbReference>
<keyword evidence="5" id="KW-1278">Translocase</keyword>
<dbReference type="eggNOG" id="COG2217">
    <property type="taxonomic scope" value="Bacteria"/>
</dbReference>
<dbReference type="InterPro" id="IPR023299">
    <property type="entry name" value="ATPase_P-typ_cyto_dom_N"/>
</dbReference>
<dbReference type="STRING" id="869213.GCA_000517085_03179"/>
<evidence type="ECO:0000256" key="1">
    <source>
        <dbReference type="ARBA" id="ARBA00004127"/>
    </source>
</evidence>
<dbReference type="SUPFAM" id="SSF81653">
    <property type="entry name" value="Calcium ATPase, transduction domain A"/>
    <property type="match status" value="1"/>
</dbReference>
<feature type="transmembrane region" description="Helical" evidence="8">
    <location>
        <begin position="129"/>
        <end position="147"/>
    </location>
</feature>
<dbReference type="InterPro" id="IPR001757">
    <property type="entry name" value="P_typ_ATPase"/>
</dbReference>
<dbReference type="RefSeq" id="WP_081785487.1">
    <property type="nucleotide sequence ID" value="NZ_BAMD01000002.1"/>
</dbReference>
<evidence type="ECO:0000256" key="5">
    <source>
        <dbReference type="ARBA" id="ARBA00022967"/>
    </source>
</evidence>
<dbReference type="InterPro" id="IPR059000">
    <property type="entry name" value="ATPase_P-type_domA"/>
</dbReference>
<dbReference type="PRINTS" id="PR00943">
    <property type="entry name" value="CUATPASE"/>
</dbReference>
<dbReference type="GO" id="GO:0016020">
    <property type="term" value="C:membrane"/>
    <property type="evidence" value="ECO:0007669"/>
    <property type="project" value="InterPro"/>
</dbReference>
<comment type="similarity">
    <text evidence="2">Belongs to the cation transport ATPase (P-type) (TC 3.A.3) family. Type IB subfamily.</text>
</comment>
<dbReference type="PROSITE" id="PS00154">
    <property type="entry name" value="ATPASE_E1_E2"/>
    <property type="match status" value="1"/>
</dbReference>
<keyword evidence="3 8" id="KW-0812">Transmembrane</keyword>
<protein>
    <submittedName>
        <fullName evidence="10">Putative copper-importing P-type ATPase A</fullName>
    </submittedName>
</protein>
<evidence type="ECO:0000313" key="10">
    <source>
        <dbReference type="EMBL" id="GAF01709.1"/>
    </source>
</evidence>
<evidence type="ECO:0000256" key="2">
    <source>
        <dbReference type="ARBA" id="ARBA00006024"/>
    </source>
</evidence>
<dbReference type="Gene3D" id="3.40.50.1000">
    <property type="entry name" value="HAD superfamily/HAD-like"/>
    <property type="match status" value="1"/>
</dbReference>
<dbReference type="GO" id="GO:0005507">
    <property type="term" value="F:copper ion binding"/>
    <property type="evidence" value="ECO:0007669"/>
    <property type="project" value="TreeGrafter"/>
</dbReference>
<dbReference type="InterPro" id="IPR023214">
    <property type="entry name" value="HAD_sf"/>
</dbReference>
<dbReference type="Gene3D" id="2.70.150.10">
    <property type="entry name" value="Calcium-transporting ATPase, cytoplasmic transduction domain A"/>
    <property type="match status" value="1"/>
</dbReference>
<dbReference type="Gene3D" id="3.40.1110.10">
    <property type="entry name" value="Calcium-transporting ATPase, cytoplasmic domain N"/>
    <property type="match status" value="1"/>
</dbReference>
<dbReference type="SUPFAM" id="SSF81665">
    <property type="entry name" value="Calcium ATPase, transmembrane domain M"/>
    <property type="match status" value="1"/>
</dbReference>
<dbReference type="GO" id="GO:0043682">
    <property type="term" value="F:P-type divalent copper transporter activity"/>
    <property type="evidence" value="ECO:0007669"/>
    <property type="project" value="TreeGrafter"/>
</dbReference>
<proteinExistence type="inferred from homology"/>
<dbReference type="InterPro" id="IPR008250">
    <property type="entry name" value="ATPase_P-typ_transduc_dom_A_sf"/>
</dbReference>
<dbReference type="Pfam" id="PF00702">
    <property type="entry name" value="Hydrolase"/>
    <property type="match status" value="1"/>
</dbReference>
<dbReference type="InterPro" id="IPR018303">
    <property type="entry name" value="ATPase_P-typ_P_site"/>
</dbReference>
<dbReference type="Proteomes" id="UP000019402">
    <property type="component" value="Unassembled WGS sequence"/>
</dbReference>
<accession>W7YGH4</accession>
<gene>
    <name evidence="10" type="ORF">JCM21142_323</name>
</gene>
<feature type="transmembrane region" description="Helical" evidence="8">
    <location>
        <begin position="473"/>
        <end position="492"/>
    </location>
</feature>
<dbReference type="GO" id="GO:0005524">
    <property type="term" value="F:ATP binding"/>
    <property type="evidence" value="ECO:0007669"/>
    <property type="project" value="InterPro"/>
</dbReference>
<keyword evidence="11" id="KW-1185">Reference proteome</keyword>
<evidence type="ECO:0000256" key="3">
    <source>
        <dbReference type="ARBA" id="ARBA00022692"/>
    </source>
</evidence>
<keyword evidence="6 8" id="KW-1133">Transmembrane helix</keyword>
<dbReference type="PANTHER" id="PTHR43520">
    <property type="entry name" value="ATP7, ISOFORM B"/>
    <property type="match status" value="1"/>
</dbReference>
<name>W7YGH4_9BACT</name>
<dbReference type="AlphaFoldDB" id="W7YGH4"/>
<reference evidence="10 11" key="1">
    <citation type="journal article" date="2014" name="Genome Announc.">
        <title>Draft Genome Sequence of Cytophaga fermentans JCM 21142T, a Facultative Anaerobe Isolated from Marine Mud.</title>
        <authorList>
            <person name="Starns D."/>
            <person name="Oshima K."/>
            <person name="Suda W."/>
            <person name="Iino T."/>
            <person name="Yuki M."/>
            <person name="Inoue J."/>
            <person name="Kitamura K."/>
            <person name="Iida T."/>
            <person name="Darby A."/>
            <person name="Hattori M."/>
            <person name="Ohkuma M."/>
        </authorList>
    </citation>
    <scope>NUCLEOTIDE SEQUENCE [LARGE SCALE GENOMIC DNA]</scope>
    <source>
        <strain evidence="10 11">JCM 21142</strain>
    </source>
</reference>
<dbReference type="GO" id="GO:0016887">
    <property type="term" value="F:ATP hydrolysis activity"/>
    <property type="evidence" value="ECO:0007669"/>
    <property type="project" value="InterPro"/>
</dbReference>
<dbReference type="InterPro" id="IPR023298">
    <property type="entry name" value="ATPase_P-typ_TM_dom_sf"/>
</dbReference>
<dbReference type="SUPFAM" id="SSF56784">
    <property type="entry name" value="HAD-like"/>
    <property type="match status" value="1"/>
</dbReference>
<feature type="transmembrane region" description="Helical" evidence="8">
    <location>
        <begin position="153"/>
        <end position="177"/>
    </location>
</feature>
<dbReference type="PANTHER" id="PTHR43520:SF8">
    <property type="entry name" value="P-TYPE CU(+) TRANSPORTER"/>
    <property type="match status" value="1"/>
</dbReference>
<comment type="subcellular location">
    <subcellularLocation>
        <location evidence="1">Endomembrane system</location>
        <topology evidence="1">Multi-pass membrane protein</topology>
    </subcellularLocation>
</comment>
<dbReference type="NCBIfam" id="TIGR01494">
    <property type="entry name" value="ATPase_P-type"/>
    <property type="match status" value="1"/>
</dbReference>
<sequence length="503" mass="55337">MAFDRDYKSYFPIAVTRVNGSEESILLKDVKEGDRLLIRNKELIPADSVLLDGTALVDYSFVTGESAPVLKKKGDFLYAGGVQTGGAITICVTKEVAQSHLTQLWNQNKKDDISSKSLTSIVDRISGRFTLAVIFIALAGFGAWLYLDSFKSALLVLTSVLIVACPCALALSIPFTFGSAMRIFGEQGFYIKNADVIERLTHIDTIVFDKTGTLTKPEENNVTFVGLDLRPDELSKAVSLARQSTHPLSNAISTFYSDVKVYETVGYTEVSGRGIFSTIDGERVKLGALEYVDEGRDLNIKAAASSVYLSIDGKMKGYFKIGNKYRPGIENVIHTLKSKYRLYLLSGDNDGEKENLRDMFDDDKMFFNQKPQDKMNFVAELKQRGNAVLMTGDGLNDAGAFLNSDVALSLADDIYHFSPAGDAILDASRFMNFHQYIRFAQKSLTVVKQSFLISFFYNAIGLGFAISGNLSPVVAAILMPVSSISVVLFTTFRTRMAGAKILK</sequence>
<evidence type="ECO:0000259" key="9">
    <source>
        <dbReference type="Pfam" id="PF00122"/>
    </source>
</evidence>
<dbReference type="EMBL" id="BAMD01000002">
    <property type="protein sequence ID" value="GAF01709.1"/>
    <property type="molecule type" value="Genomic_DNA"/>
</dbReference>
<evidence type="ECO:0000256" key="6">
    <source>
        <dbReference type="ARBA" id="ARBA00022989"/>
    </source>
</evidence>
<dbReference type="Pfam" id="PF00122">
    <property type="entry name" value="E1-E2_ATPase"/>
    <property type="match status" value="1"/>
</dbReference>
<evidence type="ECO:0000256" key="4">
    <source>
        <dbReference type="ARBA" id="ARBA00022723"/>
    </source>
</evidence>
<organism evidence="10 11">
    <name type="scientific">Saccharicrinis fermentans DSM 9555 = JCM 21142</name>
    <dbReference type="NCBI Taxonomy" id="869213"/>
    <lineage>
        <taxon>Bacteria</taxon>
        <taxon>Pseudomonadati</taxon>
        <taxon>Bacteroidota</taxon>
        <taxon>Bacteroidia</taxon>
        <taxon>Marinilabiliales</taxon>
        <taxon>Marinilabiliaceae</taxon>
        <taxon>Saccharicrinis</taxon>
    </lineage>
</organism>
<evidence type="ECO:0000256" key="8">
    <source>
        <dbReference type="SAM" id="Phobius"/>
    </source>
</evidence>
<evidence type="ECO:0000256" key="7">
    <source>
        <dbReference type="ARBA" id="ARBA00023136"/>
    </source>
</evidence>
<dbReference type="GO" id="GO:0055070">
    <property type="term" value="P:copper ion homeostasis"/>
    <property type="evidence" value="ECO:0007669"/>
    <property type="project" value="TreeGrafter"/>
</dbReference>
<dbReference type="PRINTS" id="PR00119">
    <property type="entry name" value="CATATPASE"/>
</dbReference>
<keyword evidence="4" id="KW-0479">Metal-binding</keyword>
<dbReference type="GO" id="GO:0012505">
    <property type="term" value="C:endomembrane system"/>
    <property type="evidence" value="ECO:0007669"/>
    <property type="project" value="UniProtKB-SubCell"/>
</dbReference>
<feature type="domain" description="P-type ATPase A" evidence="9">
    <location>
        <begin position="16"/>
        <end position="106"/>
    </location>
</feature>
<comment type="caution">
    <text evidence="10">The sequence shown here is derived from an EMBL/GenBank/DDBJ whole genome shotgun (WGS) entry which is preliminary data.</text>
</comment>